<dbReference type="Pfam" id="PF00296">
    <property type="entry name" value="Bac_luciferase"/>
    <property type="match status" value="1"/>
</dbReference>
<sequence length="335" mass="37567">MKTGLFCTYENHHQDPRRSIFEQLALVKHAECLGFESAWVTEHHFNEFSCSPSILVLMAHLASMTTTIKLGSAAVLLAFHNPINVAEDIATLDNLCDGRLIFGIAKGGPFPGQNKHFTTPTSESRAKTLEALTLIHKLLYENDVSFHGKYYECNSVTIYPKPFQSDIPVYIATSDDEAIGFAAAHSFGLMGGPPFSLNTLKSNVAKYRAFNSSGADKLMLARFFFVGRTYDEAVSEALPFIRTFSKRMKAFTASQQNDGNDSHHLKLLNTQKSVFDEDYLIENSIIGDAVTCRDKIKKFQDELNLHTIALKPSSFELQKNLESLTRYNQEVQNYI</sequence>
<evidence type="ECO:0000256" key="2">
    <source>
        <dbReference type="ARBA" id="ARBA00023033"/>
    </source>
</evidence>
<dbReference type="GO" id="GO:0005829">
    <property type="term" value="C:cytosol"/>
    <property type="evidence" value="ECO:0007669"/>
    <property type="project" value="TreeGrafter"/>
</dbReference>
<dbReference type="InterPro" id="IPR050766">
    <property type="entry name" value="Bact_Lucif_Oxidored"/>
</dbReference>
<dbReference type="GO" id="GO:0016705">
    <property type="term" value="F:oxidoreductase activity, acting on paired donors, with incorporation or reduction of molecular oxygen"/>
    <property type="evidence" value="ECO:0007669"/>
    <property type="project" value="InterPro"/>
</dbReference>
<evidence type="ECO:0000313" key="5">
    <source>
        <dbReference type="Proteomes" id="UP000667802"/>
    </source>
</evidence>
<accession>A0AAP5MBV9</accession>
<comment type="caution">
    <text evidence="4">The sequence shown here is derived from an EMBL/GenBank/DDBJ whole genome shotgun (WGS) entry which is preliminary data.</text>
</comment>
<dbReference type="EMBL" id="JAALHA020000012">
    <property type="protein sequence ID" value="MDR9897319.1"/>
    <property type="molecule type" value="Genomic_DNA"/>
</dbReference>
<dbReference type="Proteomes" id="UP000667802">
    <property type="component" value="Unassembled WGS sequence"/>
</dbReference>
<keyword evidence="2" id="KW-0503">Monooxygenase</keyword>
<dbReference type="CDD" id="cd00347">
    <property type="entry name" value="Flavin_utilizing_monoxygenases"/>
    <property type="match status" value="1"/>
</dbReference>
<dbReference type="SUPFAM" id="SSF51679">
    <property type="entry name" value="Bacterial luciferase-like"/>
    <property type="match status" value="1"/>
</dbReference>
<feature type="domain" description="Luciferase-like" evidence="3">
    <location>
        <begin position="1"/>
        <end position="301"/>
    </location>
</feature>
<dbReference type="PANTHER" id="PTHR30137:SF8">
    <property type="entry name" value="BLR5498 PROTEIN"/>
    <property type="match status" value="1"/>
</dbReference>
<evidence type="ECO:0000256" key="1">
    <source>
        <dbReference type="ARBA" id="ARBA00023002"/>
    </source>
</evidence>
<evidence type="ECO:0000313" key="4">
    <source>
        <dbReference type="EMBL" id="MDR9897319.1"/>
    </source>
</evidence>
<keyword evidence="1" id="KW-0560">Oxidoreductase</keyword>
<protein>
    <submittedName>
        <fullName evidence="4">LLM class flavin-dependent oxidoreductase</fullName>
    </submittedName>
</protein>
<name>A0AAP5MBV9_9CYAN</name>
<dbReference type="InterPro" id="IPR036661">
    <property type="entry name" value="Luciferase-like_sf"/>
</dbReference>
<organism evidence="4 5">
    <name type="scientific">Aetokthonos hydrillicola Thurmond2011</name>
    <dbReference type="NCBI Taxonomy" id="2712845"/>
    <lineage>
        <taxon>Bacteria</taxon>
        <taxon>Bacillati</taxon>
        <taxon>Cyanobacteriota</taxon>
        <taxon>Cyanophyceae</taxon>
        <taxon>Nostocales</taxon>
        <taxon>Hapalosiphonaceae</taxon>
        <taxon>Aetokthonos</taxon>
    </lineage>
</organism>
<evidence type="ECO:0000259" key="3">
    <source>
        <dbReference type="Pfam" id="PF00296"/>
    </source>
</evidence>
<dbReference type="PANTHER" id="PTHR30137">
    <property type="entry name" value="LUCIFERASE-LIKE MONOOXYGENASE"/>
    <property type="match status" value="1"/>
</dbReference>
<dbReference type="Gene3D" id="3.20.20.30">
    <property type="entry name" value="Luciferase-like domain"/>
    <property type="match status" value="1"/>
</dbReference>
<keyword evidence="5" id="KW-1185">Reference proteome</keyword>
<gene>
    <name evidence="4" type="ORF">G7B40_022520</name>
</gene>
<proteinExistence type="predicted"/>
<dbReference type="InterPro" id="IPR011251">
    <property type="entry name" value="Luciferase-like_dom"/>
</dbReference>
<dbReference type="RefSeq" id="WP_208352471.1">
    <property type="nucleotide sequence ID" value="NZ_JAALHA020000012.1"/>
</dbReference>
<reference evidence="5" key="1">
    <citation type="journal article" date="2021" name="Science">
        <title>Hunting the eagle killer: A cyanobacterial neurotoxin causes vacuolar myelinopathy.</title>
        <authorList>
            <person name="Breinlinger S."/>
            <person name="Phillips T.J."/>
            <person name="Haram B.N."/>
            <person name="Mares J."/>
            <person name="Martinez Yerena J.A."/>
            <person name="Hrouzek P."/>
            <person name="Sobotka R."/>
            <person name="Henderson W.M."/>
            <person name="Schmieder P."/>
            <person name="Williams S.M."/>
            <person name="Lauderdale J.D."/>
            <person name="Wilde H.D."/>
            <person name="Gerrin W."/>
            <person name="Kust A."/>
            <person name="Washington J.W."/>
            <person name="Wagner C."/>
            <person name="Geier B."/>
            <person name="Liebeke M."/>
            <person name="Enke H."/>
            <person name="Niedermeyer T.H.J."/>
            <person name="Wilde S.B."/>
        </authorList>
    </citation>
    <scope>NUCLEOTIDE SEQUENCE [LARGE SCALE GENOMIC DNA]</scope>
    <source>
        <strain evidence="5">Thurmond2011</strain>
    </source>
</reference>
<dbReference type="GO" id="GO:0004497">
    <property type="term" value="F:monooxygenase activity"/>
    <property type="evidence" value="ECO:0007669"/>
    <property type="project" value="UniProtKB-KW"/>
</dbReference>
<dbReference type="AlphaFoldDB" id="A0AAP5MBV9"/>